<dbReference type="Proteomes" id="UP001328107">
    <property type="component" value="Unassembled WGS sequence"/>
</dbReference>
<dbReference type="InterPro" id="IPR019429">
    <property type="entry name" value="7TM_GPCR_serpentine_rcpt_Sri"/>
</dbReference>
<evidence type="ECO:0000256" key="1">
    <source>
        <dbReference type="SAM" id="Phobius"/>
    </source>
</evidence>
<feature type="non-terminal residue" evidence="2">
    <location>
        <position position="1"/>
    </location>
</feature>
<keyword evidence="1" id="KW-1133">Transmembrane helix</keyword>
<keyword evidence="1" id="KW-0472">Membrane</keyword>
<protein>
    <recommendedName>
        <fullName evidence="4">G protein-coupled receptor</fullName>
    </recommendedName>
</protein>
<proteinExistence type="predicted"/>
<evidence type="ECO:0000313" key="3">
    <source>
        <dbReference type="Proteomes" id="UP001328107"/>
    </source>
</evidence>
<feature type="transmembrane region" description="Helical" evidence="1">
    <location>
        <begin position="250"/>
        <end position="275"/>
    </location>
</feature>
<dbReference type="AlphaFoldDB" id="A0AAN5CDK6"/>
<evidence type="ECO:0008006" key="4">
    <source>
        <dbReference type="Google" id="ProtNLM"/>
    </source>
</evidence>
<evidence type="ECO:0000313" key="2">
    <source>
        <dbReference type="EMBL" id="GMR41255.1"/>
    </source>
</evidence>
<dbReference type="PANTHER" id="PTHR45830:SF15">
    <property type="entry name" value="SERPENTINE RECEPTOR, CLASS I"/>
    <property type="match status" value="1"/>
</dbReference>
<comment type="caution">
    <text evidence="2">The sequence shown here is derived from an EMBL/GenBank/DDBJ whole genome shotgun (WGS) entry which is preliminary data.</text>
</comment>
<feature type="transmembrane region" description="Helical" evidence="1">
    <location>
        <begin position="204"/>
        <end position="229"/>
    </location>
</feature>
<feature type="transmembrane region" description="Helical" evidence="1">
    <location>
        <begin position="24"/>
        <end position="41"/>
    </location>
</feature>
<reference evidence="3" key="1">
    <citation type="submission" date="2022-10" db="EMBL/GenBank/DDBJ databases">
        <title>Genome assembly of Pristionchus species.</title>
        <authorList>
            <person name="Yoshida K."/>
            <person name="Sommer R.J."/>
        </authorList>
    </citation>
    <scope>NUCLEOTIDE SEQUENCE [LARGE SCALE GENOMIC DNA]</scope>
    <source>
        <strain evidence="3">RS5460</strain>
    </source>
</reference>
<keyword evidence="1" id="KW-0812">Transmembrane</keyword>
<dbReference type="EMBL" id="BTRK01000003">
    <property type="protein sequence ID" value="GMR41255.1"/>
    <property type="molecule type" value="Genomic_DNA"/>
</dbReference>
<dbReference type="PANTHER" id="PTHR45830">
    <property type="entry name" value="SERPENTINE RECEPTOR, CLASS I"/>
    <property type="match status" value="1"/>
</dbReference>
<dbReference type="Pfam" id="PF10327">
    <property type="entry name" value="7TM_GPCR_Sri"/>
    <property type="match status" value="1"/>
</dbReference>
<keyword evidence="3" id="KW-1185">Reference proteome</keyword>
<name>A0AAN5CDK6_9BILA</name>
<gene>
    <name evidence="2" type="ORF">PMAYCL1PPCAC_11450</name>
</gene>
<feature type="transmembrane region" description="Helical" evidence="1">
    <location>
        <begin position="100"/>
        <end position="119"/>
    </location>
</feature>
<organism evidence="2 3">
    <name type="scientific">Pristionchus mayeri</name>
    <dbReference type="NCBI Taxonomy" id="1317129"/>
    <lineage>
        <taxon>Eukaryota</taxon>
        <taxon>Metazoa</taxon>
        <taxon>Ecdysozoa</taxon>
        <taxon>Nematoda</taxon>
        <taxon>Chromadorea</taxon>
        <taxon>Rhabditida</taxon>
        <taxon>Rhabditina</taxon>
        <taxon>Diplogasteromorpha</taxon>
        <taxon>Diplogasteroidea</taxon>
        <taxon>Neodiplogasteridae</taxon>
        <taxon>Pristionchus</taxon>
    </lineage>
</organism>
<accession>A0AAN5CDK6</accession>
<sequence length="291" mass="32757">GLRFGWNADIDYTMDVSFVTRKVIALWSLLILHPEVLYILYTKKSVMHSSLRYAYISEQISLIINELVFSILTRPYPLFPFSGLHCDGPLARGEMPKTDLMFLVGFSVVVDVPSFVFLIMRMHTATATAAGSSIRLSNAAQVIVMVVTTSLMLLNVITFGSLARDATYYDKMLQIPEISALSSRGGTNVLFGVPGDLGVFKIEFYILVATICICLPLPSFLTAHARCLIANSRSAISERAQQAQERLSRVLFIQILEFVVFYLLPLVLVFTLMYIDVRHWPDWLMAFLRPL</sequence>
<feature type="transmembrane region" description="Helical" evidence="1">
    <location>
        <begin position="140"/>
        <end position="163"/>
    </location>
</feature>
<feature type="non-terminal residue" evidence="2">
    <location>
        <position position="291"/>
    </location>
</feature>